<accession>A0A1G7JXK9</accession>
<dbReference type="EMBL" id="FNBC01000039">
    <property type="protein sequence ID" value="SDF29640.1"/>
    <property type="molecule type" value="Genomic_DNA"/>
</dbReference>
<dbReference type="AlphaFoldDB" id="A0A1G7JXK9"/>
<dbReference type="Proteomes" id="UP000199446">
    <property type="component" value="Unassembled WGS sequence"/>
</dbReference>
<reference evidence="2" key="1">
    <citation type="submission" date="2016-10" db="EMBL/GenBank/DDBJ databases">
        <authorList>
            <person name="Varghese N."/>
            <person name="Submissions S."/>
        </authorList>
    </citation>
    <scope>NUCLEOTIDE SEQUENCE [LARGE SCALE GENOMIC DNA]</scope>
    <source>
        <strain evidence="2">CGMCC 1.6992</strain>
    </source>
</reference>
<evidence type="ECO:0000313" key="1">
    <source>
        <dbReference type="EMBL" id="SDF29640.1"/>
    </source>
</evidence>
<name>A0A1G7JXK9_9DEIN</name>
<protein>
    <submittedName>
        <fullName evidence="1">Uncharacterized protein</fullName>
    </submittedName>
</protein>
<organism evidence="1 2">
    <name type="scientific">Thermus arciformis</name>
    <dbReference type="NCBI Taxonomy" id="482827"/>
    <lineage>
        <taxon>Bacteria</taxon>
        <taxon>Thermotogati</taxon>
        <taxon>Deinococcota</taxon>
        <taxon>Deinococci</taxon>
        <taxon>Thermales</taxon>
        <taxon>Thermaceae</taxon>
        <taxon>Thermus</taxon>
    </lineage>
</organism>
<keyword evidence="2" id="KW-1185">Reference proteome</keyword>
<proteinExistence type="predicted"/>
<dbReference type="RefSeq" id="WP_176758208.1">
    <property type="nucleotide sequence ID" value="NZ_FNBC01000039.1"/>
</dbReference>
<sequence length="106" mass="12152">MPHGTHLQRIARDVRARRLGQEPLEPGEASEPVQVRAREGVLQRFKELSAKERGKVVALGLIVYYYEGGLEPEELEDALEEMGCVAELIERTPDPVWKFIERIWGR</sequence>
<evidence type="ECO:0000313" key="2">
    <source>
        <dbReference type="Proteomes" id="UP000199446"/>
    </source>
</evidence>
<gene>
    <name evidence="1" type="ORF">SAMN04488243_1395</name>
</gene>